<evidence type="ECO:0000256" key="3">
    <source>
        <dbReference type="ARBA" id="ARBA00023163"/>
    </source>
</evidence>
<dbReference type="GO" id="GO:0043565">
    <property type="term" value="F:sequence-specific DNA binding"/>
    <property type="evidence" value="ECO:0007669"/>
    <property type="project" value="InterPro"/>
</dbReference>
<dbReference type="InterPro" id="IPR000485">
    <property type="entry name" value="AsnC-type_HTH_dom"/>
</dbReference>
<dbReference type="InterPro" id="IPR036390">
    <property type="entry name" value="WH_DNA-bd_sf"/>
</dbReference>
<evidence type="ECO:0000256" key="2">
    <source>
        <dbReference type="ARBA" id="ARBA00023125"/>
    </source>
</evidence>
<dbReference type="SMART" id="SM00344">
    <property type="entry name" value="HTH_ASNC"/>
    <property type="match status" value="1"/>
</dbReference>
<dbReference type="PANTHER" id="PTHR30154:SF55">
    <property type="entry name" value="HTH-TYPE TRANSCRIPTIONAL REGULATOR LRPB"/>
    <property type="match status" value="1"/>
</dbReference>
<dbReference type="Gene3D" id="3.30.70.920">
    <property type="match status" value="1"/>
</dbReference>
<dbReference type="SUPFAM" id="SSF46785">
    <property type="entry name" value="Winged helix' DNA-binding domain"/>
    <property type="match status" value="1"/>
</dbReference>
<dbReference type="PANTHER" id="PTHR30154">
    <property type="entry name" value="LEUCINE-RESPONSIVE REGULATORY PROTEIN"/>
    <property type="match status" value="1"/>
</dbReference>
<evidence type="ECO:0000259" key="4">
    <source>
        <dbReference type="PROSITE" id="PS50956"/>
    </source>
</evidence>
<dbReference type="AlphaFoldDB" id="A0A418HQ14"/>
<feature type="domain" description="HTH asnC-type" evidence="4">
    <location>
        <begin position="3"/>
        <end position="69"/>
    </location>
</feature>
<dbReference type="InterPro" id="IPR019887">
    <property type="entry name" value="Tscrpt_reg_AsnC/Lrp_C"/>
</dbReference>
<dbReference type="PRINTS" id="PR00033">
    <property type="entry name" value="HTHASNC"/>
</dbReference>
<dbReference type="InterPro" id="IPR011008">
    <property type="entry name" value="Dimeric_a/b-barrel"/>
</dbReference>
<organism evidence="5 6">
    <name type="scientific">Staphylococcus gallinarum</name>
    <dbReference type="NCBI Taxonomy" id="1293"/>
    <lineage>
        <taxon>Bacteria</taxon>
        <taxon>Bacillati</taxon>
        <taxon>Bacillota</taxon>
        <taxon>Bacilli</taxon>
        <taxon>Bacillales</taxon>
        <taxon>Staphylococcaceae</taxon>
        <taxon>Staphylococcus</taxon>
    </lineage>
</organism>
<accession>A0A418HQ14</accession>
<evidence type="ECO:0000256" key="1">
    <source>
        <dbReference type="ARBA" id="ARBA00023015"/>
    </source>
</evidence>
<dbReference type="Pfam" id="PF01037">
    <property type="entry name" value="AsnC_trans_reg"/>
    <property type="match status" value="1"/>
</dbReference>
<evidence type="ECO:0000313" key="6">
    <source>
        <dbReference type="Proteomes" id="UP000283576"/>
    </source>
</evidence>
<dbReference type="InterPro" id="IPR036388">
    <property type="entry name" value="WH-like_DNA-bd_sf"/>
</dbReference>
<dbReference type="GO" id="GO:0043200">
    <property type="term" value="P:response to amino acid"/>
    <property type="evidence" value="ECO:0007669"/>
    <property type="project" value="TreeGrafter"/>
</dbReference>
<keyword evidence="3" id="KW-0804">Transcription</keyword>
<dbReference type="Proteomes" id="UP000283576">
    <property type="component" value="Unassembled WGS sequence"/>
</dbReference>
<protein>
    <submittedName>
        <fullName evidence="5">Lrp/AsnC family transcriptional regulator</fullName>
    </submittedName>
</protein>
<reference evidence="5 6" key="1">
    <citation type="journal article" date="2016" name="Front. Microbiol.">
        <title>Comprehensive Phylogenetic Analysis of Bovine Non-aureus Staphylococci Species Based on Whole-Genome Sequencing.</title>
        <authorList>
            <person name="Naushad S."/>
            <person name="Barkema H.W."/>
            <person name="Luby C."/>
            <person name="Condas L.A."/>
            <person name="Nobrega D.B."/>
            <person name="Carson D.A."/>
            <person name="De Buck J."/>
        </authorList>
    </citation>
    <scope>NUCLEOTIDE SEQUENCE [LARGE SCALE GENOMIC DNA]</scope>
    <source>
        <strain evidence="5 6">SNUC 1388</strain>
    </source>
</reference>
<name>A0A418HQ14_STAGA</name>
<dbReference type="GO" id="GO:0005829">
    <property type="term" value="C:cytosol"/>
    <property type="evidence" value="ECO:0007669"/>
    <property type="project" value="TreeGrafter"/>
</dbReference>
<dbReference type="PROSITE" id="PS50956">
    <property type="entry name" value="HTH_ASNC_2"/>
    <property type="match status" value="1"/>
</dbReference>
<keyword evidence="1" id="KW-0805">Transcription regulation</keyword>
<dbReference type="InterPro" id="IPR019888">
    <property type="entry name" value="Tscrpt_reg_AsnC-like"/>
</dbReference>
<dbReference type="EMBL" id="QXRZ01000003">
    <property type="protein sequence ID" value="RIL43321.1"/>
    <property type="molecule type" value="Genomic_DNA"/>
</dbReference>
<gene>
    <name evidence="5" type="ORF">BUZ01_06815</name>
</gene>
<dbReference type="SUPFAM" id="SSF54909">
    <property type="entry name" value="Dimeric alpha+beta barrel"/>
    <property type="match status" value="1"/>
</dbReference>
<sequence length="154" mass="18008">MKIDSTDIQILKILANHSRAQWKDIGEQIYMTGQAVGNRIRKMEDEGIIKGYTININEETIKNDMLGFLTIYMTTAEHDSFINLITTYDEIIEAHRISGDCCYLLKFKVPSNEALNMLLQKLLEYGNYSLYLSVNQLKKNDKFNEQYYLDYLEK</sequence>
<evidence type="ECO:0000313" key="5">
    <source>
        <dbReference type="EMBL" id="RIL43321.1"/>
    </source>
</evidence>
<dbReference type="Pfam" id="PF13412">
    <property type="entry name" value="HTH_24"/>
    <property type="match status" value="1"/>
</dbReference>
<comment type="caution">
    <text evidence="5">The sequence shown here is derived from an EMBL/GenBank/DDBJ whole genome shotgun (WGS) entry which is preliminary data.</text>
</comment>
<dbReference type="Gene3D" id="1.10.10.10">
    <property type="entry name" value="Winged helix-like DNA-binding domain superfamily/Winged helix DNA-binding domain"/>
    <property type="match status" value="1"/>
</dbReference>
<proteinExistence type="predicted"/>
<keyword evidence="2" id="KW-0238">DNA-binding</keyword>